<comment type="caution">
    <text evidence="1">The sequence shown here is derived from an EMBL/GenBank/DDBJ whole genome shotgun (WGS) entry which is preliminary data.</text>
</comment>
<protein>
    <recommendedName>
        <fullName evidence="3">Helix-turn-helix domain-containing protein</fullName>
    </recommendedName>
</protein>
<proteinExistence type="predicted"/>
<keyword evidence="2" id="KW-1185">Reference proteome</keyword>
<reference evidence="1 2" key="1">
    <citation type="submission" date="2018-08" db="EMBL/GenBank/DDBJ databases">
        <title>Fulvimarina sp. 85, whole genome shotgun sequence.</title>
        <authorList>
            <person name="Tuo L."/>
        </authorList>
    </citation>
    <scope>NUCLEOTIDE SEQUENCE [LARGE SCALE GENOMIC DNA]</scope>
    <source>
        <strain evidence="1 2">85</strain>
    </source>
</reference>
<sequence>MEPASTIVTALGGPTKVAKIVRVHRTRVSNWCRPKEKGGTGGIIPIKHAPALIAAARETGLTLSADDFLPASEAA</sequence>
<evidence type="ECO:0008006" key="3">
    <source>
        <dbReference type="Google" id="ProtNLM"/>
    </source>
</evidence>
<evidence type="ECO:0000313" key="2">
    <source>
        <dbReference type="Proteomes" id="UP000264310"/>
    </source>
</evidence>
<name>A0A371X761_9HYPH</name>
<evidence type="ECO:0000313" key="1">
    <source>
        <dbReference type="EMBL" id="RFC65047.1"/>
    </source>
</evidence>
<dbReference type="AlphaFoldDB" id="A0A371X761"/>
<organism evidence="1 2">
    <name type="scientific">Fulvimarina endophytica</name>
    <dbReference type="NCBI Taxonomy" id="2293836"/>
    <lineage>
        <taxon>Bacteria</taxon>
        <taxon>Pseudomonadati</taxon>
        <taxon>Pseudomonadota</taxon>
        <taxon>Alphaproteobacteria</taxon>
        <taxon>Hyphomicrobiales</taxon>
        <taxon>Aurantimonadaceae</taxon>
        <taxon>Fulvimarina</taxon>
    </lineage>
</organism>
<dbReference type="EMBL" id="QURL01000002">
    <property type="protein sequence ID" value="RFC65047.1"/>
    <property type="molecule type" value="Genomic_DNA"/>
</dbReference>
<accession>A0A371X761</accession>
<dbReference type="Proteomes" id="UP000264310">
    <property type="component" value="Unassembled WGS sequence"/>
</dbReference>
<gene>
    <name evidence="1" type="ORF">DYI37_04055</name>
</gene>